<keyword evidence="4 6" id="KW-1133">Transmembrane helix</keyword>
<evidence type="ECO:0000256" key="5">
    <source>
        <dbReference type="ARBA" id="ARBA00023136"/>
    </source>
</evidence>
<dbReference type="Pfam" id="PF00892">
    <property type="entry name" value="EamA"/>
    <property type="match status" value="2"/>
</dbReference>
<dbReference type="PANTHER" id="PTHR42920">
    <property type="entry name" value="OS03G0707200 PROTEIN-RELATED"/>
    <property type="match status" value="1"/>
</dbReference>
<dbReference type="AlphaFoldDB" id="A0A075P2R9"/>
<dbReference type="KEGG" id="aaus:EP12_02545"/>
<feature type="transmembrane region" description="Helical" evidence="6">
    <location>
        <begin position="237"/>
        <end position="256"/>
    </location>
</feature>
<feature type="transmembrane region" description="Helical" evidence="6">
    <location>
        <begin position="204"/>
        <end position="225"/>
    </location>
</feature>
<keyword evidence="10" id="KW-1185">Reference proteome</keyword>
<dbReference type="PANTHER" id="PTHR42920:SF5">
    <property type="entry name" value="EAMA DOMAIN-CONTAINING PROTEIN"/>
    <property type="match status" value="1"/>
</dbReference>
<dbReference type="PATRIC" id="fig|589873.4.peg.546"/>
<dbReference type="Proteomes" id="UP000264779">
    <property type="component" value="Unassembled WGS sequence"/>
</dbReference>
<keyword evidence="3 6" id="KW-0812">Transmembrane</keyword>
<feature type="transmembrane region" description="Helical" evidence="6">
    <location>
        <begin position="35"/>
        <end position="54"/>
    </location>
</feature>
<evidence type="ECO:0000256" key="4">
    <source>
        <dbReference type="ARBA" id="ARBA00022989"/>
    </source>
</evidence>
<proteinExistence type="predicted"/>
<feature type="transmembrane region" description="Helical" evidence="6">
    <location>
        <begin position="174"/>
        <end position="192"/>
    </location>
</feature>
<feature type="transmembrane region" description="Helical" evidence="6">
    <location>
        <begin position="92"/>
        <end position="112"/>
    </location>
</feature>
<dbReference type="SUPFAM" id="SSF103481">
    <property type="entry name" value="Multidrug resistance efflux transporter EmrE"/>
    <property type="match status" value="2"/>
</dbReference>
<accession>A0A075P2R9</accession>
<feature type="transmembrane region" description="Helical" evidence="6">
    <location>
        <begin position="119"/>
        <end position="138"/>
    </location>
</feature>
<evidence type="ECO:0000313" key="8">
    <source>
        <dbReference type="EMBL" id="AIF97642.1"/>
    </source>
</evidence>
<evidence type="ECO:0000256" key="3">
    <source>
        <dbReference type="ARBA" id="ARBA00022692"/>
    </source>
</evidence>
<dbReference type="eggNOG" id="COG0697">
    <property type="taxonomic scope" value="Bacteria"/>
</dbReference>
<reference evidence="8 10" key="1">
    <citation type="submission" date="2014-06" db="EMBL/GenBank/DDBJ databases">
        <title>Genomes of Alteromonas australica, a world apart.</title>
        <authorList>
            <person name="Gonzaga A."/>
            <person name="Lopez-Perez M."/>
            <person name="Rodriguez-Valera F."/>
        </authorList>
    </citation>
    <scope>NUCLEOTIDE SEQUENCE [LARGE SCALE GENOMIC DNA]</scope>
    <source>
        <strain evidence="8 10">H 17</strain>
    </source>
</reference>
<comment type="subcellular location">
    <subcellularLocation>
        <location evidence="1">Cell membrane</location>
        <topology evidence="1">Multi-pass membrane protein</topology>
    </subcellularLocation>
</comment>
<evidence type="ECO:0000313" key="11">
    <source>
        <dbReference type="Proteomes" id="UP000264779"/>
    </source>
</evidence>
<evidence type="ECO:0000256" key="1">
    <source>
        <dbReference type="ARBA" id="ARBA00004651"/>
    </source>
</evidence>
<feature type="transmembrane region" description="Helical" evidence="6">
    <location>
        <begin position="66"/>
        <end position="86"/>
    </location>
</feature>
<evidence type="ECO:0000313" key="10">
    <source>
        <dbReference type="Proteomes" id="UP000056090"/>
    </source>
</evidence>
<evidence type="ECO:0000256" key="6">
    <source>
        <dbReference type="SAM" id="Phobius"/>
    </source>
</evidence>
<protein>
    <submittedName>
        <fullName evidence="9">EamA/RhaT family transporter</fullName>
    </submittedName>
    <submittedName>
        <fullName evidence="8">Permease</fullName>
    </submittedName>
</protein>
<feature type="transmembrane region" description="Helical" evidence="6">
    <location>
        <begin position="144"/>
        <end position="162"/>
    </location>
</feature>
<feature type="domain" description="EamA" evidence="7">
    <location>
        <begin position="148"/>
        <end position="274"/>
    </location>
</feature>
<keyword evidence="2" id="KW-1003">Cell membrane</keyword>
<dbReference type="InterPro" id="IPR051258">
    <property type="entry name" value="Diverse_Substrate_Transporter"/>
</dbReference>
<evidence type="ECO:0000313" key="9">
    <source>
        <dbReference type="EMBL" id="HBU49620.1"/>
    </source>
</evidence>
<name>A0A075P2R9_9ALTE</name>
<dbReference type="InterPro" id="IPR000620">
    <property type="entry name" value="EamA_dom"/>
</dbReference>
<dbReference type="OrthoDB" id="9150437at2"/>
<organism evidence="8 10">
    <name type="scientific">Alteromonas australica</name>
    <dbReference type="NCBI Taxonomy" id="589873"/>
    <lineage>
        <taxon>Bacteria</taxon>
        <taxon>Pseudomonadati</taxon>
        <taxon>Pseudomonadota</taxon>
        <taxon>Gammaproteobacteria</taxon>
        <taxon>Alteromonadales</taxon>
        <taxon>Alteromonadaceae</taxon>
        <taxon>Alteromonas/Salinimonas group</taxon>
        <taxon>Alteromonas</taxon>
    </lineage>
</organism>
<dbReference type="RefSeq" id="WP_044055821.1">
    <property type="nucleotide sequence ID" value="NZ_CAJXAX010000020.1"/>
</dbReference>
<dbReference type="GeneID" id="78253802"/>
<dbReference type="EMBL" id="CP008849">
    <property type="protein sequence ID" value="AIF97642.1"/>
    <property type="molecule type" value="Genomic_DNA"/>
</dbReference>
<dbReference type="Proteomes" id="UP000056090">
    <property type="component" value="Chromosome"/>
</dbReference>
<dbReference type="KEGG" id="aal:EP13_02440"/>
<keyword evidence="5 6" id="KW-0472">Membrane</keyword>
<feature type="domain" description="EamA" evidence="7">
    <location>
        <begin position="10"/>
        <end position="137"/>
    </location>
</feature>
<dbReference type="EMBL" id="DONK01000002">
    <property type="protein sequence ID" value="HBU49620.1"/>
    <property type="molecule type" value="Genomic_DNA"/>
</dbReference>
<gene>
    <name evidence="9" type="ORF">DEB45_00035</name>
    <name evidence="8" type="ORF">EP13_02440</name>
</gene>
<reference evidence="9 11" key="2">
    <citation type="journal article" date="2018" name="Nat. Biotechnol.">
        <title>A standardized bacterial taxonomy based on genome phylogeny substantially revises the tree of life.</title>
        <authorList>
            <person name="Parks D.H."/>
            <person name="Chuvochina M."/>
            <person name="Waite D.W."/>
            <person name="Rinke C."/>
            <person name="Skarshewski A."/>
            <person name="Chaumeil P.A."/>
            <person name="Hugenholtz P."/>
        </authorList>
    </citation>
    <scope>NUCLEOTIDE SEQUENCE [LARGE SCALE GENOMIC DNA]</scope>
    <source>
        <strain evidence="9">UBA11621</strain>
    </source>
</reference>
<evidence type="ECO:0000259" key="7">
    <source>
        <dbReference type="Pfam" id="PF00892"/>
    </source>
</evidence>
<dbReference type="GO" id="GO:0005886">
    <property type="term" value="C:plasma membrane"/>
    <property type="evidence" value="ECO:0007669"/>
    <property type="project" value="UniProtKB-SubCell"/>
</dbReference>
<evidence type="ECO:0000256" key="2">
    <source>
        <dbReference type="ARBA" id="ARBA00022475"/>
    </source>
</evidence>
<sequence>MDAVKKSLISLHLTIVLLGGTALFSRVVPLSASDITLMRSVFACIALFIFLAISKQGLRLANKRDYIIAIGLGVLMALHWVSYFAAMQYSSVSVGMIALFTFPVITVLIEPFFEKTRLVWQDIASTLTVIAGVYFIVPETSLDNDITLGVLIGIASAVTYAFRNLIHRKYFKQYSGAKAMAWQTLVIAFFLLPTGGEDIVSAPLSAWLLLLLLGTVFTALPHALIAASLRHLRAKTFSLVACMQPFYGVVLAVLLLDENPTWHTLVGGLLITSASVYETLNTHKLHSNNQDDKGD</sequence>
<dbReference type="InterPro" id="IPR037185">
    <property type="entry name" value="EmrE-like"/>
</dbReference>